<feature type="domain" description="PB1" evidence="12">
    <location>
        <begin position="214"/>
        <end position="342"/>
    </location>
</feature>
<evidence type="ECO:0000313" key="13">
    <source>
        <dbReference type="EMBL" id="CAL4961492.1"/>
    </source>
</evidence>
<evidence type="ECO:0000256" key="6">
    <source>
        <dbReference type="ARBA" id="ARBA00023015"/>
    </source>
</evidence>
<dbReference type="Pfam" id="PF02309">
    <property type="entry name" value="AUX_IAA"/>
    <property type="match status" value="1"/>
</dbReference>
<dbReference type="Gene3D" id="3.10.20.90">
    <property type="entry name" value="Phosphatidylinositol 3-kinase Catalytic Subunit, Chain A, domain 1"/>
    <property type="match status" value="1"/>
</dbReference>
<evidence type="ECO:0000256" key="9">
    <source>
        <dbReference type="ARBA" id="ARBA00023294"/>
    </source>
</evidence>
<reference evidence="14" key="1">
    <citation type="submission" date="2024-06" db="EMBL/GenBank/DDBJ databases">
        <authorList>
            <person name="Ryan C."/>
        </authorList>
    </citation>
    <scope>NUCLEOTIDE SEQUENCE [LARGE SCALE GENOMIC DNA]</scope>
</reference>
<name>A0ABC8ZH15_9POAL</name>
<protein>
    <recommendedName>
        <fullName evidence="10">Auxin-responsive protein</fullName>
    </recommendedName>
</protein>
<keyword evidence="8 10" id="KW-0539">Nucleus</keyword>
<dbReference type="FunFam" id="3.10.20.90:FF:000225">
    <property type="entry name" value="Auxin-responsive protein"/>
    <property type="match status" value="1"/>
</dbReference>
<keyword evidence="5 10" id="KW-0678">Repressor</keyword>
<keyword evidence="9 10" id="KW-0927">Auxin signaling pathway</keyword>
<dbReference type="GO" id="GO:0005634">
    <property type="term" value="C:nucleus"/>
    <property type="evidence" value="ECO:0007669"/>
    <property type="project" value="UniProtKB-SubCell"/>
</dbReference>
<evidence type="ECO:0000256" key="4">
    <source>
        <dbReference type="ARBA" id="ARBA00011726"/>
    </source>
</evidence>
<dbReference type="InterPro" id="IPR053793">
    <property type="entry name" value="PB1-like"/>
</dbReference>
<dbReference type="Proteomes" id="UP001497457">
    <property type="component" value="Chromosome 19rd"/>
</dbReference>
<keyword evidence="14" id="KW-1185">Reference proteome</keyword>
<dbReference type="InterPro" id="IPR033389">
    <property type="entry name" value="AUX/IAA_dom"/>
</dbReference>
<gene>
    <name evidence="13" type="ORF">URODEC1_LOCUS45046</name>
</gene>
<evidence type="ECO:0000256" key="2">
    <source>
        <dbReference type="ARBA" id="ARBA00004123"/>
    </source>
</evidence>
<evidence type="ECO:0000256" key="7">
    <source>
        <dbReference type="ARBA" id="ARBA00023163"/>
    </source>
</evidence>
<feature type="region of interest" description="Disordered" evidence="11">
    <location>
        <begin position="63"/>
        <end position="97"/>
    </location>
</feature>
<feature type="region of interest" description="Disordered" evidence="11">
    <location>
        <begin position="21"/>
        <end position="45"/>
    </location>
</feature>
<evidence type="ECO:0000313" key="14">
    <source>
        <dbReference type="Proteomes" id="UP001497457"/>
    </source>
</evidence>
<comment type="subcellular location">
    <subcellularLocation>
        <location evidence="2 10">Nucleus</location>
    </subcellularLocation>
</comment>
<comment type="subunit">
    <text evidence="4 10">Homodimers and heterodimers.</text>
</comment>
<dbReference type="GO" id="GO:0009734">
    <property type="term" value="P:auxin-activated signaling pathway"/>
    <property type="evidence" value="ECO:0007669"/>
    <property type="project" value="UniProtKB-UniRule"/>
</dbReference>
<evidence type="ECO:0000256" key="10">
    <source>
        <dbReference type="RuleBase" id="RU004549"/>
    </source>
</evidence>
<dbReference type="PANTHER" id="PTHR31734">
    <property type="entry name" value="AUXIN-RESPONSIVE PROTEIN IAA17"/>
    <property type="match status" value="1"/>
</dbReference>
<reference evidence="13 14" key="2">
    <citation type="submission" date="2024-10" db="EMBL/GenBank/DDBJ databases">
        <authorList>
            <person name="Ryan C."/>
        </authorList>
    </citation>
    <scope>NUCLEOTIDE SEQUENCE [LARGE SCALE GENOMIC DNA]</scope>
</reference>
<dbReference type="PANTHER" id="PTHR31734:SF2">
    <property type="entry name" value="AUXIN-RESPONSIVE PROTEIN IAA26"/>
    <property type="match status" value="1"/>
</dbReference>
<sequence length="390" mass="42691">MGDSKGRETLPRLLDLIPDGKEWKARGAQGEGRSRNTGFGSEEDRKLELKLGLPGLIEEETATVSRHEGIQRESPALSLCRFREPSKPSTNTTTTGTKRVFLDTIEVKTEGCDEQKQQARAGCGNESEPAPEQKILAVSERKKGCCPPPSHAPPAASVRNRPQAQERGASAPVVGWPPIRSFRRNLANGSSSKQSIGPQKDQASTKEKLTCTKNPLIKINMDGIPIGRKVNLAAYDSYEKLSLAVKELFHGFLQGTKSIASSDETSTLIHFRAAQKDLSCAESPQLAADGKIFSQLLNGSGEYTLVYEDNEGDKMLVGDVPWNVFVSTAKRLRVLRSSELSRGLVSTRPPQMVCADFSYRFDCPKLSFTFLSMPSPFLQIGVAPRRVPNC</sequence>
<evidence type="ECO:0000256" key="11">
    <source>
        <dbReference type="SAM" id="MobiDB-lite"/>
    </source>
</evidence>
<accession>A0ABC8ZH15</accession>
<evidence type="ECO:0000256" key="3">
    <source>
        <dbReference type="ARBA" id="ARBA00006728"/>
    </source>
</evidence>
<dbReference type="EMBL" id="OZ075129">
    <property type="protein sequence ID" value="CAL4961492.1"/>
    <property type="molecule type" value="Genomic_DNA"/>
</dbReference>
<dbReference type="InterPro" id="IPR003311">
    <property type="entry name" value="AUX_IAA"/>
</dbReference>
<dbReference type="PROSITE" id="PS51745">
    <property type="entry name" value="PB1"/>
    <property type="match status" value="1"/>
</dbReference>
<evidence type="ECO:0000256" key="1">
    <source>
        <dbReference type="ARBA" id="ARBA00002159"/>
    </source>
</evidence>
<evidence type="ECO:0000256" key="8">
    <source>
        <dbReference type="ARBA" id="ARBA00023242"/>
    </source>
</evidence>
<proteinExistence type="inferred from homology"/>
<comment type="function">
    <text evidence="1 10">Aux/IAA proteins are short-lived transcriptional factors that function as repressors of early auxin response genes at low auxin concentrations.</text>
</comment>
<comment type="similarity">
    <text evidence="3 10">Belongs to the Aux/IAA family.</text>
</comment>
<dbReference type="AlphaFoldDB" id="A0ABC8ZH15"/>
<feature type="compositionally biased region" description="Polar residues" evidence="11">
    <location>
        <begin position="187"/>
        <end position="197"/>
    </location>
</feature>
<evidence type="ECO:0000256" key="5">
    <source>
        <dbReference type="ARBA" id="ARBA00022491"/>
    </source>
</evidence>
<organism evidence="13 14">
    <name type="scientific">Urochloa decumbens</name>
    <dbReference type="NCBI Taxonomy" id="240449"/>
    <lineage>
        <taxon>Eukaryota</taxon>
        <taxon>Viridiplantae</taxon>
        <taxon>Streptophyta</taxon>
        <taxon>Embryophyta</taxon>
        <taxon>Tracheophyta</taxon>
        <taxon>Spermatophyta</taxon>
        <taxon>Magnoliopsida</taxon>
        <taxon>Liliopsida</taxon>
        <taxon>Poales</taxon>
        <taxon>Poaceae</taxon>
        <taxon>PACMAD clade</taxon>
        <taxon>Panicoideae</taxon>
        <taxon>Panicodae</taxon>
        <taxon>Paniceae</taxon>
        <taxon>Melinidinae</taxon>
        <taxon>Urochloa</taxon>
    </lineage>
</organism>
<dbReference type="SUPFAM" id="SSF54277">
    <property type="entry name" value="CAD &amp; PB1 domains"/>
    <property type="match status" value="1"/>
</dbReference>
<evidence type="ECO:0000259" key="12">
    <source>
        <dbReference type="PROSITE" id="PS51745"/>
    </source>
</evidence>
<keyword evidence="6 10" id="KW-0805">Transcription regulation</keyword>
<feature type="region of interest" description="Disordered" evidence="11">
    <location>
        <begin position="142"/>
        <end position="206"/>
    </location>
</feature>
<keyword evidence="7 10" id="KW-0804">Transcription</keyword>